<dbReference type="InterPro" id="IPR006938">
    <property type="entry name" value="DUF624"/>
</dbReference>
<evidence type="ECO:0000256" key="1">
    <source>
        <dbReference type="SAM" id="MobiDB-lite"/>
    </source>
</evidence>
<dbReference type="EMBL" id="ACIP02000001">
    <property type="protein sequence ID" value="EEP29061.1"/>
    <property type="molecule type" value="Genomic_DNA"/>
</dbReference>
<dbReference type="STRING" id="626523.GCWU000342_00411"/>
<dbReference type="RefSeq" id="WP_006905449.1">
    <property type="nucleotide sequence ID" value="NZ_GG665866.1"/>
</dbReference>
<organism evidence="3 4">
    <name type="scientific">Shuttleworthella satelles DSM 14600</name>
    <dbReference type="NCBI Taxonomy" id="626523"/>
    <lineage>
        <taxon>Bacteria</taxon>
        <taxon>Bacillati</taxon>
        <taxon>Bacillota</taxon>
        <taxon>Clostridia</taxon>
        <taxon>Lachnospirales</taxon>
        <taxon>Lachnospiraceae</taxon>
        <taxon>Shuttleworthella</taxon>
    </lineage>
</organism>
<feature type="transmembrane region" description="Helical" evidence="2">
    <location>
        <begin position="144"/>
        <end position="163"/>
    </location>
</feature>
<evidence type="ECO:0000313" key="4">
    <source>
        <dbReference type="Proteomes" id="UP000003494"/>
    </source>
</evidence>
<feature type="transmembrane region" description="Helical" evidence="2">
    <location>
        <begin position="107"/>
        <end position="132"/>
    </location>
</feature>
<evidence type="ECO:0000313" key="3">
    <source>
        <dbReference type="EMBL" id="EEP29061.1"/>
    </source>
</evidence>
<keyword evidence="4" id="KW-1185">Reference proteome</keyword>
<dbReference type="HOGENOM" id="CLU_798994_0_0_9"/>
<dbReference type="Pfam" id="PF04854">
    <property type="entry name" value="DUF624"/>
    <property type="match status" value="1"/>
</dbReference>
<gene>
    <name evidence="3" type="ORF">GCWU000342_00411</name>
</gene>
<dbReference type="AlphaFoldDB" id="C4G8W4"/>
<keyword evidence="2" id="KW-1133">Transmembrane helix</keyword>
<dbReference type="eggNOG" id="COG5578">
    <property type="taxonomic scope" value="Bacteria"/>
</dbReference>
<keyword evidence="2" id="KW-0812">Transmembrane</keyword>
<protein>
    <recommendedName>
        <fullName evidence="5">DUF624 domain-containing protein</fullName>
    </recommendedName>
</protein>
<proteinExistence type="predicted"/>
<accession>C4G8W4</accession>
<feature type="transmembrane region" description="Helical" evidence="2">
    <location>
        <begin position="76"/>
        <end position="95"/>
    </location>
</feature>
<feature type="transmembrane region" description="Helical" evidence="2">
    <location>
        <begin position="20"/>
        <end position="41"/>
    </location>
</feature>
<feature type="region of interest" description="Disordered" evidence="1">
    <location>
        <begin position="268"/>
        <end position="319"/>
    </location>
</feature>
<feature type="transmembrane region" description="Helical" evidence="2">
    <location>
        <begin position="169"/>
        <end position="190"/>
    </location>
</feature>
<keyword evidence="2" id="KW-0472">Membrane</keyword>
<reference evidence="3" key="1">
    <citation type="submission" date="2009-04" db="EMBL/GenBank/DDBJ databases">
        <authorList>
            <person name="Weinstock G."/>
            <person name="Sodergren E."/>
            <person name="Clifton S."/>
            <person name="Fulton L."/>
            <person name="Fulton B."/>
            <person name="Courtney L."/>
            <person name="Fronick C."/>
            <person name="Harrison M."/>
            <person name="Strong C."/>
            <person name="Farmer C."/>
            <person name="Delahaunty K."/>
            <person name="Markovic C."/>
            <person name="Hall O."/>
            <person name="Minx P."/>
            <person name="Tomlinson C."/>
            <person name="Mitreva M."/>
            <person name="Nelson J."/>
            <person name="Hou S."/>
            <person name="Wollam A."/>
            <person name="Pepin K.H."/>
            <person name="Johnson M."/>
            <person name="Bhonagiri V."/>
            <person name="Nash W.E."/>
            <person name="Warren W."/>
            <person name="Chinwalla A."/>
            <person name="Mardis E.R."/>
            <person name="Wilson R.K."/>
        </authorList>
    </citation>
    <scope>NUCLEOTIDE SEQUENCE [LARGE SCALE GENOMIC DNA]</scope>
    <source>
        <strain evidence="3">DSM 14600</strain>
    </source>
</reference>
<dbReference type="Proteomes" id="UP000003494">
    <property type="component" value="Unassembled WGS sequence"/>
</dbReference>
<evidence type="ECO:0008006" key="5">
    <source>
        <dbReference type="Google" id="ProtNLM"/>
    </source>
</evidence>
<comment type="caution">
    <text evidence="3">The sequence shown here is derived from an EMBL/GenBank/DDBJ whole genome shotgun (WGS) entry which is preliminary data.</text>
</comment>
<evidence type="ECO:0000256" key="2">
    <source>
        <dbReference type="SAM" id="Phobius"/>
    </source>
</evidence>
<sequence length="347" mass="38498">MGIFSPEGKLMTSLNRYVDVFFLNLLALAVSLPIITAGAAITAKYYVSMKLVQGHDVKLIRGFFHSFKENFKQATMIWIPSLALFALLTFDFFAAGRLLTGLPMRGLQAFSLLMAFFLFGCLLFGFPMLARFELTNRNWIKNSFALMGLHFPTAFLGLILFVAPFLLAYFLPQFAVVAMLIPSLLTLFVADRCVVFFQPLMPEGYVDPAAPILDEFPDEDASFAHMREEAEMRWPPVSGVGKVYREKKPEESDADRDQGLARVCAGDGRATQTAPGPSRDQDLAQASAEDGRATQTAPGPSRDQDLVRASAEDEADLARALDSSEARRIAEKERMWADPHDFLSSGR</sequence>
<name>C4G8W4_9FIRM</name>